<keyword evidence="2" id="KW-1133">Transmembrane helix</keyword>
<feature type="region of interest" description="Disordered" evidence="1">
    <location>
        <begin position="133"/>
        <end position="154"/>
    </location>
</feature>
<keyword evidence="4" id="KW-1185">Reference proteome</keyword>
<evidence type="ECO:0000256" key="2">
    <source>
        <dbReference type="SAM" id="Phobius"/>
    </source>
</evidence>
<dbReference type="Proteomes" id="UP001596154">
    <property type="component" value="Unassembled WGS sequence"/>
</dbReference>
<accession>A0ABW0UP51</accession>
<dbReference type="EMBL" id="JBHSNY010000004">
    <property type="protein sequence ID" value="MFC5634714.1"/>
    <property type="molecule type" value="Genomic_DNA"/>
</dbReference>
<feature type="region of interest" description="Disordered" evidence="1">
    <location>
        <begin position="33"/>
        <end position="59"/>
    </location>
</feature>
<feature type="transmembrane region" description="Helical" evidence="2">
    <location>
        <begin position="93"/>
        <end position="113"/>
    </location>
</feature>
<keyword evidence="2" id="KW-0472">Membrane</keyword>
<comment type="caution">
    <text evidence="3">The sequence shown here is derived from an EMBL/GenBank/DDBJ whole genome shotgun (WGS) entry which is preliminary data.</text>
</comment>
<keyword evidence="2" id="KW-0812">Transmembrane</keyword>
<dbReference type="RefSeq" id="WP_381020817.1">
    <property type="nucleotide sequence ID" value="NZ_JBHSNY010000004.1"/>
</dbReference>
<evidence type="ECO:0000313" key="4">
    <source>
        <dbReference type="Proteomes" id="UP001596154"/>
    </source>
</evidence>
<sequence>MPAETDPIRTAMTDDEAAAEARRIITDFATSFRDDRPLPRYGDAPPVPQPGRPPMSSKAVDDTARMLGASVLVATSGGATTAVLWASGYANPAVIAVVFGAPTALVLALGRLAKRARGVLPEEHHHHYAGPVYQDQRHQHSSTRGVWARTDNRQ</sequence>
<protein>
    <submittedName>
        <fullName evidence="3">Uncharacterized protein</fullName>
    </submittedName>
</protein>
<evidence type="ECO:0000256" key="1">
    <source>
        <dbReference type="SAM" id="MobiDB-lite"/>
    </source>
</evidence>
<proteinExistence type="predicted"/>
<evidence type="ECO:0000313" key="3">
    <source>
        <dbReference type="EMBL" id="MFC5634714.1"/>
    </source>
</evidence>
<gene>
    <name evidence="3" type="ORF">ACFPZJ_13185</name>
</gene>
<feature type="transmembrane region" description="Helical" evidence="2">
    <location>
        <begin position="66"/>
        <end position="87"/>
    </location>
</feature>
<name>A0ABW0UP51_9ACTN</name>
<reference evidence="4" key="1">
    <citation type="journal article" date="2019" name="Int. J. Syst. Evol. Microbiol.">
        <title>The Global Catalogue of Microorganisms (GCM) 10K type strain sequencing project: providing services to taxonomists for standard genome sequencing and annotation.</title>
        <authorList>
            <consortium name="The Broad Institute Genomics Platform"/>
            <consortium name="The Broad Institute Genome Sequencing Center for Infectious Disease"/>
            <person name="Wu L."/>
            <person name="Ma J."/>
        </authorList>
    </citation>
    <scope>NUCLEOTIDE SEQUENCE [LARGE SCALE GENOMIC DNA]</scope>
    <source>
        <strain evidence="4">CGMCC 4.7248</strain>
    </source>
</reference>
<organism evidence="3 4">
    <name type="scientific">Streptomyces bullii</name>
    <dbReference type="NCBI Taxonomy" id="349910"/>
    <lineage>
        <taxon>Bacteria</taxon>
        <taxon>Bacillati</taxon>
        <taxon>Actinomycetota</taxon>
        <taxon>Actinomycetes</taxon>
        <taxon>Kitasatosporales</taxon>
        <taxon>Streptomycetaceae</taxon>
        <taxon>Streptomyces</taxon>
    </lineage>
</organism>